<evidence type="ECO:0000313" key="3">
    <source>
        <dbReference type="Proteomes" id="UP001595960"/>
    </source>
</evidence>
<keyword evidence="1" id="KW-1133">Transmembrane helix</keyword>
<feature type="transmembrane region" description="Helical" evidence="1">
    <location>
        <begin position="399"/>
        <end position="420"/>
    </location>
</feature>
<feature type="transmembrane region" description="Helical" evidence="1">
    <location>
        <begin position="242"/>
        <end position="262"/>
    </location>
</feature>
<feature type="transmembrane region" description="Helical" evidence="1">
    <location>
        <begin position="513"/>
        <end position="531"/>
    </location>
</feature>
<feature type="transmembrane region" description="Helical" evidence="1">
    <location>
        <begin position="467"/>
        <end position="487"/>
    </location>
</feature>
<accession>A0ABV9R4P9</accession>
<feature type="transmembrane region" description="Helical" evidence="1">
    <location>
        <begin position="153"/>
        <end position="177"/>
    </location>
</feature>
<keyword evidence="1" id="KW-0812">Transmembrane</keyword>
<feature type="transmembrane region" description="Helical" evidence="1">
    <location>
        <begin position="19"/>
        <end position="37"/>
    </location>
</feature>
<evidence type="ECO:0000313" key="2">
    <source>
        <dbReference type="EMBL" id="MFC4828549.1"/>
    </source>
</evidence>
<reference evidence="3" key="1">
    <citation type="journal article" date="2019" name="Int. J. Syst. Evol. Microbiol.">
        <title>The Global Catalogue of Microorganisms (GCM) 10K type strain sequencing project: providing services to taxonomists for standard genome sequencing and annotation.</title>
        <authorList>
            <consortium name="The Broad Institute Genomics Platform"/>
            <consortium name="The Broad Institute Genome Sequencing Center for Infectious Disease"/>
            <person name="Wu L."/>
            <person name="Ma J."/>
        </authorList>
    </citation>
    <scope>NUCLEOTIDE SEQUENCE [LARGE SCALE GENOMIC DNA]</scope>
    <source>
        <strain evidence="3">CGMCC 1.12192</strain>
    </source>
</reference>
<feature type="transmembrane region" description="Helical" evidence="1">
    <location>
        <begin position="127"/>
        <end position="147"/>
    </location>
</feature>
<dbReference type="EMBL" id="JBHSJC010000001">
    <property type="protein sequence ID" value="MFC4828549.1"/>
    <property type="molecule type" value="Genomic_DNA"/>
</dbReference>
<name>A0ABV9R4P9_9MICO</name>
<evidence type="ECO:0000256" key="1">
    <source>
        <dbReference type="SAM" id="Phobius"/>
    </source>
</evidence>
<comment type="caution">
    <text evidence="2">The sequence shown here is derived from an EMBL/GenBank/DDBJ whole genome shotgun (WGS) entry which is preliminary data.</text>
</comment>
<gene>
    <name evidence="2" type="ORF">ACFPER_07110</name>
</gene>
<dbReference type="RefSeq" id="WP_204391690.1">
    <property type="nucleotide sequence ID" value="NZ_JAFBBW010000001.1"/>
</dbReference>
<feature type="transmembrane region" description="Helical" evidence="1">
    <location>
        <begin position="75"/>
        <end position="97"/>
    </location>
</feature>
<feature type="transmembrane region" description="Helical" evidence="1">
    <location>
        <begin position="292"/>
        <end position="315"/>
    </location>
</feature>
<feature type="transmembrane region" description="Helical" evidence="1">
    <location>
        <begin position="440"/>
        <end position="460"/>
    </location>
</feature>
<sequence length="540" mass="55725">MNLLGVLLRQRLRRDRVQLALWIVGTAALAVMATTAVRDTFGELAEREGILRLTSVAPAILVFRGTPNGAEQGPFAFFLMFAFLALLAGLMSTFLAVRHTRGDEETGRAELVASTPASRLLPTAATVLHGVIANVVLGLGVAIAFWASGLDATGAFVAGAAVAACGVAFLAIGLVFAQLFRTSRAANGAGVAAVVAAYFVRGIGDAAGEPSADGLHRTPMWISWLSPIGWGQRTNAFAENDLAPLLLSIGFAAVLVALVFVFQSARDSGASVLPGLRGRDHAGPVLSGSLGLAWKLSIGAVVSWAAGAAVMGALATSLTQLVDRLGSDVPDVAVRLRQMAGADATLEQALTTTFFSVIGILASACALQLVIRARQEEAHGTAEAVLATPVPRQRWLGEYGAVALIGVVIVIAVSMLAAFAGAQPADDPAGMAQDAAEAAIAQLPAVLVFLGIGMLLFVLVPRVMIGAAWAVLTLAAFLGVFGELLGLPDWMHDLSPFAHSPVPIGDEVDWTGGIWMIGIGVAAIAVSIVLMRRRELAAGG</sequence>
<dbReference type="Proteomes" id="UP001595960">
    <property type="component" value="Unassembled WGS sequence"/>
</dbReference>
<keyword evidence="3" id="KW-1185">Reference proteome</keyword>
<keyword evidence="1" id="KW-0472">Membrane</keyword>
<organism evidence="2 3">
    <name type="scientific">Agromyces aurantiacus</name>
    <dbReference type="NCBI Taxonomy" id="165814"/>
    <lineage>
        <taxon>Bacteria</taxon>
        <taxon>Bacillati</taxon>
        <taxon>Actinomycetota</taxon>
        <taxon>Actinomycetes</taxon>
        <taxon>Micrococcales</taxon>
        <taxon>Microbacteriaceae</taxon>
        <taxon>Agromyces</taxon>
    </lineage>
</organism>
<proteinExistence type="predicted"/>
<protein>
    <submittedName>
        <fullName evidence="2">ABC transporter permease</fullName>
    </submittedName>
</protein>